<organism evidence="1 2">
    <name type="scientific">Populus alba x Populus x berolinensis</name>
    <dbReference type="NCBI Taxonomy" id="444605"/>
    <lineage>
        <taxon>Eukaryota</taxon>
        <taxon>Viridiplantae</taxon>
        <taxon>Streptophyta</taxon>
        <taxon>Embryophyta</taxon>
        <taxon>Tracheophyta</taxon>
        <taxon>Spermatophyta</taxon>
        <taxon>Magnoliopsida</taxon>
        <taxon>eudicotyledons</taxon>
        <taxon>Gunneridae</taxon>
        <taxon>Pentapetalae</taxon>
        <taxon>rosids</taxon>
        <taxon>fabids</taxon>
        <taxon>Malpighiales</taxon>
        <taxon>Salicaceae</taxon>
        <taxon>Saliceae</taxon>
        <taxon>Populus</taxon>
    </lineage>
</organism>
<sequence>MVQSFMTEAQLKVCWRPDFFS</sequence>
<proteinExistence type="predicted"/>
<dbReference type="Proteomes" id="UP001164929">
    <property type="component" value="Chromosome 7"/>
</dbReference>
<keyword evidence="2" id="KW-1185">Reference proteome</keyword>
<dbReference type="AlphaFoldDB" id="A0AAD6QIS2"/>
<name>A0AAD6QIS2_9ROSI</name>
<reference evidence="1" key="1">
    <citation type="journal article" date="2023" name="Mol. Ecol. Resour.">
        <title>Chromosome-level genome assembly of a triploid poplar Populus alba 'Berolinensis'.</title>
        <authorList>
            <person name="Chen S."/>
            <person name="Yu Y."/>
            <person name="Wang X."/>
            <person name="Wang S."/>
            <person name="Zhang T."/>
            <person name="Zhou Y."/>
            <person name="He R."/>
            <person name="Meng N."/>
            <person name="Wang Y."/>
            <person name="Liu W."/>
            <person name="Liu Z."/>
            <person name="Liu J."/>
            <person name="Guo Q."/>
            <person name="Huang H."/>
            <person name="Sederoff R.R."/>
            <person name="Wang G."/>
            <person name="Qu G."/>
            <person name="Chen S."/>
        </authorList>
    </citation>
    <scope>NUCLEOTIDE SEQUENCE</scope>
    <source>
        <strain evidence="1">SC-2020</strain>
    </source>
</reference>
<gene>
    <name evidence="1" type="ORF">NC653_019357</name>
</gene>
<dbReference type="EMBL" id="JAQIZT010000007">
    <property type="protein sequence ID" value="KAJ6991118.1"/>
    <property type="molecule type" value="Genomic_DNA"/>
</dbReference>
<protein>
    <submittedName>
        <fullName evidence="1">Uncharacterized protein</fullName>
    </submittedName>
</protein>
<evidence type="ECO:0000313" key="2">
    <source>
        <dbReference type="Proteomes" id="UP001164929"/>
    </source>
</evidence>
<accession>A0AAD6QIS2</accession>
<comment type="caution">
    <text evidence="1">The sequence shown here is derived from an EMBL/GenBank/DDBJ whole genome shotgun (WGS) entry which is preliminary data.</text>
</comment>
<evidence type="ECO:0000313" key="1">
    <source>
        <dbReference type="EMBL" id="KAJ6991118.1"/>
    </source>
</evidence>